<evidence type="ECO:0000313" key="3">
    <source>
        <dbReference type="EMBL" id="AJD48112.1"/>
    </source>
</evidence>
<dbReference type="Pfam" id="PF00266">
    <property type="entry name" value="Aminotran_5"/>
    <property type="match status" value="1"/>
</dbReference>
<dbReference type="InterPro" id="IPR015422">
    <property type="entry name" value="PyrdxlP-dep_Trfase_small"/>
</dbReference>
<dbReference type="KEGG" id="apac:S7S_08490"/>
<dbReference type="AlphaFoldDB" id="A0A0B4XPA2"/>
<dbReference type="InterPro" id="IPR015424">
    <property type="entry name" value="PyrdxlP-dep_Trfase"/>
</dbReference>
<keyword evidence="3" id="KW-0808">Transferase</keyword>
<dbReference type="EMBL" id="CP004387">
    <property type="protein sequence ID" value="AJD48112.1"/>
    <property type="molecule type" value="Genomic_DNA"/>
</dbReference>
<keyword evidence="3" id="KW-0032">Aminotransferase</keyword>
<proteinExistence type="predicted"/>
<dbReference type="Proteomes" id="UP000006764">
    <property type="component" value="Chromosome"/>
</dbReference>
<feature type="domain" description="Aminotransferase class V" evidence="2">
    <location>
        <begin position="32"/>
        <end position="338"/>
    </location>
</feature>
<dbReference type="OrthoDB" id="9804264at2"/>
<dbReference type="SUPFAM" id="SSF53383">
    <property type="entry name" value="PLP-dependent transferases"/>
    <property type="match status" value="1"/>
</dbReference>
<reference evidence="3 4" key="1">
    <citation type="journal article" date="2012" name="J. Bacteriol.">
        <title>Genome sequence of an alkane-degrading bacterium, Alcanivorax pacificus type strain W11-5, isolated from deep sea sediment.</title>
        <authorList>
            <person name="Lai Q."/>
            <person name="Shao Z."/>
        </authorList>
    </citation>
    <scope>NUCLEOTIDE SEQUENCE [LARGE SCALE GENOMIC DNA]</scope>
    <source>
        <strain evidence="3 4">W11-5</strain>
    </source>
</reference>
<organism evidence="3 4">
    <name type="scientific">Isoalcanivorax pacificus W11-5</name>
    <dbReference type="NCBI Taxonomy" id="391936"/>
    <lineage>
        <taxon>Bacteria</taxon>
        <taxon>Pseudomonadati</taxon>
        <taxon>Pseudomonadota</taxon>
        <taxon>Gammaproteobacteria</taxon>
        <taxon>Oceanospirillales</taxon>
        <taxon>Alcanivoracaceae</taxon>
        <taxon>Isoalcanivorax</taxon>
    </lineage>
</organism>
<dbReference type="Gene3D" id="3.40.640.10">
    <property type="entry name" value="Type I PLP-dependent aspartate aminotransferase-like (Major domain)"/>
    <property type="match status" value="1"/>
</dbReference>
<protein>
    <submittedName>
        <fullName evidence="3">Aminotransferase</fullName>
    </submittedName>
</protein>
<name>A0A0B4XPA2_9GAMM</name>
<dbReference type="HOGENOM" id="CLU_003433_2_1_6"/>
<dbReference type="Gene3D" id="3.90.1150.10">
    <property type="entry name" value="Aspartate Aminotransferase, domain 1"/>
    <property type="match status" value="1"/>
</dbReference>
<dbReference type="GO" id="GO:0008483">
    <property type="term" value="F:transaminase activity"/>
    <property type="evidence" value="ECO:0007669"/>
    <property type="project" value="UniProtKB-KW"/>
</dbReference>
<accession>A0A0B4XPA2</accession>
<dbReference type="STRING" id="391936.S7S_08490"/>
<dbReference type="InterPro" id="IPR000192">
    <property type="entry name" value="Aminotrans_V_dom"/>
</dbReference>
<keyword evidence="1" id="KW-0663">Pyridoxal phosphate</keyword>
<evidence type="ECO:0000256" key="1">
    <source>
        <dbReference type="ARBA" id="ARBA00022898"/>
    </source>
</evidence>
<dbReference type="InterPro" id="IPR015421">
    <property type="entry name" value="PyrdxlP-dep_Trfase_major"/>
</dbReference>
<evidence type="ECO:0000259" key="2">
    <source>
        <dbReference type="Pfam" id="PF00266"/>
    </source>
</evidence>
<dbReference type="RefSeq" id="WP_008736032.1">
    <property type="nucleotide sequence ID" value="NZ_CP004387.1"/>
</dbReference>
<evidence type="ECO:0000313" key="4">
    <source>
        <dbReference type="Proteomes" id="UP000006764"/>
    </source>
</evidence>
<gene>
    <name evidence="3" type="ORF">S7S_08490</name>
</gene>
<sequence>MASRSSLPLSQVLPAPAAEIAAEFPLAADLCYLNHAAVAPWPGRTLEAITAFAQENVTRGAADYPRWHAMEARLRAQLCTLINAPSTDDIALLKNTSEGLSLIAAGLPWQAGDRIVTSDQEFPSNRIPWQALRPRGVDTLCVDISGDDPEGALIAALTPRTRLLSISSVQYGTGLRMDLARLGDACRANGTLFCVDAIQSLGALPFDVQACCADFVVADGHKWMLGPEGLALFYCRDSVREQLALTQYGWHMIEDAGNYDRDDWTPAQSARRFECGSPNMLATHALSASLSLLLEVGMEQVSEALLARTDYIDRQLRASGRGTVLSPADAGRRAGIVTWRPDEPLEACFERLRAAGVVCARRGGGIRLSPHFYTDQSVIDHALGLLLA</sequence>
<dbReference type="PANTHER" id="PTHR43586:SF15">
    <property type="entry name" value="BLR3095 PROTEIN"/>
    <property type="match status" value="1"/>
</dbReference>
<keyword evidence="4" id="KW-1185">Reference proteome</keyword>
<dbReference type="PANTHER" id="PTHR43586">
    <property type="entry name" value="CYSTEINE DESULFURASE"/>
    <property type="match status" value="1"/>
</dbReference>